<gene>
    <name evidence="2" type="ORF">HUE88_13515</name>
</gene>
<evidence type="ECO:0000259" key="1">
    <source>
        <dbReference type="PROSITE" id="PS51340"/>
    </source>
</evidence>
<dbReference type="PROSITE" id="PS51340">
    <property type="entry name" value="MOSC"/>
    <property type="match status" value="1"/>
</dbReference>
<protein>
    <submittedName>
        <fullName evidence="2">MOSC domain-containing protein</fullName>
    </submittedName>
</protein>
<dbReference type="InterPro" id="IPR011037">
    <property type="entry name" value="Pyrv_Knase-like_insert_dom_sf"/>
</dbReference>
<dbReference type="GO" id="GO:0030170">
    <property type="term" value="F:pyridoxal phosphate binding"/>
    <property type="evidence" value="ECO:0007669"/>
    <property type="project" value="InterPro"/>
</dbReference>
<dbReference type="Proteomes" id="UP000593994">
    <property type="component" value="Chromosome"/>
</dbReference>
<reference evidence="2 3" key="1">
    <citation type="submission" date="2020-05" db="EMBL/GenBank/DDBJ databases">
        <title>Sulfurimonas marisnigri, sp. nov., and Sulfurimonas baltica, sp. nov., manganese oxide reducing chemolithoautotrophs of the class Epsilonproteobacteria isolated from the pelagic redoxclines of the Black and Baltic Seas and emended description of the genus Sulfurimonas.</title>
        <authorList>
            <person name="Henkel J.V."/>
            <person name="Laudan C."/>
            <person name="Werner J."/>
            <person name="Neu T."/>
            <person name="Plewe S."/>
            <person name="Sproer C."/>
            <person name="Bunk B."/>
            <person name="Schulz-Vogt H.N."/>
        </authorList>
    </citation>
    <scope>NUCLEOTIDE SEQUENCE [LARGE SCALE GENOMIC DNA]</scope>
    <source>
        <strain evidence="2 3">GD2</strain>
    </source>
</reference>
<dbReference type="PANTHER" id="PTHR30212:SF2">
    <property type="entry name" value="PROTEIN YIIM"/>
    <property type="match status" value="1"/>
</dbReference>
<dbReference type="GO" id="GO:0003824">
    <property type="term" value="F:catalytic activity"/>
    <property type="evidence" value="ECO:0007669"/>
    <property type="project" value="InterPro"/>
</dbReference>
<dbReference type="EMBL" id="CP054492">
    <property type="protein sequence ID" value="QOY52080.1"/>
    <property type="molecule type" value="Genomic_DNA"/>
</dbReference>
<dbReference type="Gene3D" id="2.40.33.20">
    <property type="entry name" value="PK beta-barrel domain-like"/>
    <property type="match status" value="1"/>
</dbReference>
<dbReference type="Pfam" id="PF03473">
    <property type="entry name" value="MOSC"/>
    <property type="match status" value="1"/>
</dbReference>
<proteinExistence type="predicted"/>
<evidence type="ECO:0000313" key="2">
    <source>
        <dbReference type="EMBL" id="QOY52080.1"/>
    </source>
</evidence>
<name>A0A7S7RN55_9BACT</name>
<sequence length="146" mass="16385">MSNKKVGEVLKLFISKSGTSQRFEKSDISLDMLGVVGDKFYNKDAQRSVLIASIESYELIRKYGIEMPFGYLGENILLDYNPYNLEIGTQFKIGEVILEISQNCTICNHLAVLDVKIPTLLKNDRGIFAQVVKAGEVKEGDEVYLV</sequence>
<feature type="domain" description="MOSC" evidence="1">
    <location>
        <begin position="21"/>
        <end position="146"/>
    </location>
</feature>
<dbReference type="RefSeq" id="WP_194369801.1">
    <property type="nucleotide sequence ID" value="NZ_CP054492.1"/>
</dbReference>
<dbReference type="GO" id="GO:0030151">
    <property type="term" value="F:molybdenum ion binding"/>
    <property type="evidence" value="ECO:0007669"/>
    <property type="project" value="InterPro"/>
</dbReference>
<dbReference type="PANTHER" id="PTHR30212">
    <property type="entry name" value="PROTEIN YIIM"/>
    <property type="match status" value="1"/>
</dbReference>
<dbReference type="InterPro" id="IPR005302">
    <property type="entry name" value="MoCF_Sase_C"/>
</dbReference>
<dbReference type="KEGG" id="sbal:HUE88_13515"/>
<dbReference type="InterPro" id="IPR052353">
    <property type="entry name" value="Benzoxazolinone_Detox_Enz"/>
</dbReference>
<dbReference type="SUPFAM" id="SSF50800">
    <property type="entry name" value="PK beta-barrel domain-like"/>
    <property type="match status" value="1"/>
</dbReference>
<accession>A0A7S7RN55</accession>
<evidence type="ECO:0000313" key="3">
    <source>
        <dbReference type="Proteomes" id="UP000593994"/>
    </source>
</evidence>
<organism evidence="2 3">
    <name type="scientific">Candidatus Sulfurimonas baltica</name>
    <dbReference type="NCBI Taxonomy" id="2740404"/>
    <lineage>
        <taxon>Bacteria</taxon>
        <taxon>Pseudomonadati</taxon>
        <taxon>Campylobacterota</taxon>
        <taxon>Epsilonproteobacteria</taxon>
        <taxon>Campylobacterales</taxon>
        <taxon>Sulfurimonadaceae</taxon>
        <taxon>Sulfurimonas</taxon>
    </lineage>
</organism>
<keyword evidence="3" id="KW-1185">Reference proteome</keyword>
<dbReference type="AlphaFoldDB" id="A0A7S7RN55"/>